<evidence type="ECO:0000256" key="1">
    <source>
        <dbReference type="SAM" id="MobiDB-lite"/>
    </source>
</evidence>
<gene>
    <name evidence="2" type="ORF">BS50DRAFT_568590</name>
</gene>
<name>A0A2T2P5N2_CORCC</name>
<proteinExistence type="predicted"/>
<sequence length="70" mass="7273">MSMPTACHHPSPSPIAGPHYCIVAYLLYITAIPSRLVSAPSPPHQGLPASTSSQQRTSPALPPPPAPPIL</sequence>
<accession>A0A2T2P5N2</accession>
<evidence type="ECO:0000313" key="2">
    <source>
        <dbReference type="EMBL" id="PSN72995.1"/>
    </source>
</evidence>
<feature type="compositionally biased region" description="Pro residues" evidence="1">
    <location>
        <begin position="60"/>
        <end position="70"/>
    </location>
</feature>
<dbReference type="Proteomes" id="UP000240883">
    <property type="component" value="Unassembled WGS sequence"/>
</dbReference>
<feature type="region of interest" description="Disordered" evidence="1">
    <location>
        <begin position="39"/>
        <end position="70"/>
    </location>
</feature>
<evidence type="ECO:0000313" key="3">
    <source>
        <dbReference type="Proteomes" id="UP000240883"/>
    </source>
</evidence>
<protein>
    <submittedName>
        <fullName evidence="2">Uncharacterized protein</fullName>
    </submittedName>
</protein>
<feature type="compositionally biased region" description="Polar residues" evidence="1">
    <location>
        <begin position="48"/>
        <end position="58"/>
    </location>
</feature>
<dbReference type="AlphaFoldDB" id="A0A2T2P5N2"/>
<reference evidence="2 3" key="1">
    <citation type="journal article" date="2018" name="Front. Microbiol.">
        <title>Genome-Wide Analysis of Corynespora cassiicola Leaf Fall Disease Putative Effectors.</title>
        <authorList>
            <person name="Lopez D."/>
            <person name="Ribeiro S."/>
            <person name="Label P."/>
            <person name="Fumanal B."/>
            <person name="Venisse J.S."/>
            <person name="Kohler A."/>
            <person name="de Oliveira R.R."/>
            <person name="Labutti K."/>
            <person name="Lipzen A."/>
            <person name="Lail K."/>
            <person name="Bauer D."/>
            <person name="Ohm R.A."/>
            <person name="Barry K.W."/>
            <person name="Spatafora J."/>
            <person name="Grigoriev I.V."/>
            <person name="Martin F.M."/>
            <person name="Pujade-Renaud V."/>
        </authorList>
    </citation>
    <scope>NUCLEOTIDE SEQUENCE [LARGE SCALE GENOMIC DNA]</scope>
    <source>
        <strain evidence="2 3">Philippines</strain>
    </source>
</reference>
<dbReference type="EMBL" id="KZ678129">
    <property type="protein sequence ID" value="PSN72995.1"/>
    <property type="molecule type" value="Genomic_DNA"/>
</dbReference>
<organism evidence="2 3">
    <name type="scientific">Corynespora cassiicola Philippines</name>
    <dbReference type="NCBI Taxonomy" id="1448308"/>
    <lineage>
        <taxon>Eukaryota</taxon>
        <taxon>Fungi</taxon>
        <taxon>Dikarya</taxon>
        <taxon>Ascomycota</taxon>
        <taxon>Pezizomycotina</taxon>
        <taxon>Dothideomycetes</taxon>
        <taxon>Pleosporomycetidae</taxon>
        <taxon>Pleosporales</taxon>
        <taxon>Corynesporascaceae</taxon>
        <taxon>Corynespora</taxon>
    </lineage>
</organism>
<keyword evidence="3" id="KW-1185">Reference proteome</keyword>